<accession>V5NL55</accession>
<dbReference type="AlphaFoldDB" id="V5NL55"/>
<dbReference type="KEGG" id="hez:U064_0391"/>
<dbReference type="HOGENOM" id="CLU_1747129_0_0_7"/>
<dbReference type="PATRIC" id="fig|1407463.3.peg.398"/>
<protein>
    <submittedName>
        <fullName evidence="1">Uncharacterized protein</fullName>
    </submittedName>
</protein>
<dbReference type="EMBL" id="CP006889">
    <property type="protein sequence ID" value="AHA89325.1"/>
    <property type="molecule type" value="Genomic_DNA"/>
</dbReference>
<sequence length="149" mass="17099">MPLRVSGVGYTIRATKGSDNQDYFYLSKRDDSFLKLEQEVIGLPIITNHPLDKAKEDNENSRRFLTLNNFKDNTIIGTCLNAYEKDNELWALAKLYDIEAVLDLLNNEKSTSPAVYCYYEKDNAVVVDKPMLINHLAIVEQGHWVTNRN</sequence>
<dbReference type="RefSeq" id="WP_023591743.1">
    <property type="nucleotide sequence ID" value="NC_022911.1"/>
</dbReference>
<evidence type="ECO:0000313" key="2">
    <source>
        <dbReference type="Proteomes" id="UP000018543"/>
    </source>
</evidence>
<reference evidence="1 2" key="1">
    <citation type="journal article" date="2013" name="PLoS ONE">
        <title>Helicobacter pylori genomic microevolution during naturally occurring transmission between adults.</title>
        <authorList>
            <person name="Linz B."/>
            <person name="Windsor H.M."/>
            <person name="Gajewski J.P."/>
            <person name="Hake C.M."/>
            <person name="Drautz D.I."/>
            <person name="Schuster S.C."/>
            <person name="Marshall B.J."/>
        </authorList>
    </citation>
    <scope>NUCLEOTIDE SEQUENCE [LARGE SCALE GENOMIC DNA]</scope>
    <source>
        <strain evidence="1 2">BM012S</strain>
    </source>
</reference>
<organism evidence="1 2">
    <name type="scientific">Helicobacter pylori BM012S</name>
    <dbReference type="NCBI Taxonomy" id="1407463"/>
    <lineage>
        <taxon>Bacteria</taxon>
        <taxon>Pseudomonadati</taxon>
        <taxon>Campylobacterota</taxon>
        <taxon>Epsilonproteobacteria</taxon>
        <taxon>Campylobacterales</taxon>
        <taxon>Helicobacteraceae</taxon>
        <taxon>Helicobacter</taxon>
    </lineage>
</organism>
<proteinExistence type="predicted"/>
<evidence type="ECO:0000313" key="1">
    <source>
        <dbReference type="EMBL" id="AHA89325.1"/>
    </source>
</evidence>
<name>V5NL55_HELPX</name>
<gene>
    <name evidence="1" type="ORF">U064_0391</name>
</gene>
<dbReference type="Proteomes" id="UP000018543">
    <property type="component" value="Chromosome"/>
</dbReference>